<organism evidence="22">
    <name type="scientific">Dermanyssus gallinae</name>
    <dbReference type="NCBI Taxonomy" id="34641"/>
    <lineage>
        <taxon>Eukaryota</taxon>
        <taxon>Metazoa</taxon>
        <taxon>Ecdysozoa</taxon>
        <taxon>Arthropoda</taxon>
        <taxon>Chelicerata</taxon>
        <taxon>Arachnida</taxon>
        <taxon>Acari</taxon>
        <taxon>Parasitiformes</taxon>
        <taxon>Mesostigmata</taxon>
        <taxon>Gamasina</taxon>
        <taxon>Dermanyssoidea</taxon>
        <taxon>Dermanyssidae</taxon>
        <taxon>Dermanyssus</taxon>
    </lineage>
</organism>
<evidence type="ECO:0000256" key="13">
    <source>
        <dbReference type="ARBA" id="ARBA00023004"/>
    </source>
</evidence>
<dbReference type="InterPro" id="IPR016174">
    <property type="entry name" value="Di-haem_cyt_TM"/>
</dbReference>
<evidence type="ECO:0000256" key="3">
    <source>
        <dbReference type="ARBA" id="ARBA00011649"/>
    </source>
</evidence>
<sequence length="365" mass="43617">MSFLFNMFKNNLLNLPTPNSINYYWNFGSMLGICLLMQIITGIFLTFHYCSDSSLSFSYIAHIMRDVNYGSLLRIFHMNGASLFFIFIYCHIARGLYYMSYRSYKTWISGNLILILLMMTAFLGYILPWGQMSYWGATVITNLISAIPYIGSNITFWLWGGFSVNNFTLIRFFSLHFLTPMILMMMVMIHLMFLHETKSNNPLGLQNIDFLPFHPFFTWKDLMFFMFTLMWFFIMNMSNPYFFSDPENFNPANSMITPLHIQPEWYFLFAYSILRAVPNKFGGVIMLFMSILILSIYPIMIKNKFNNQNYYLFNKLMLFNFFFSFMMLTYLGSMPMEYPWINMNQSYMWLYFSYFLMTPLFFIKK</sequence>
<dbReference type="Gene3D" id="1.20.810.10">
    <property type="entry name" value="Cytochrome Bc1 Complex, Chain C"/>
    <property type="match status" value="1"/>
</dbReference>
<dbReference type="GO" id="GO:0046872">
    <property type="term" value="F:metal ion binding"/>
    <property type="evidence" value="ECO:0007669"/>
    <property type="project" value="UniProtKB-UniRule"/>
</dbReference>
<keyword evidence="5 19" id="KW-0813">Transport</keyword>
<keyword evidence="11 19" id="KW-0249">Electron transport</keyword>
<evidence type="ECO:0000256" key="9">
    <source>
        <dbReference type="ARBA" id="ARBA00022723"/>
    </source>
</evidence>
<feature type="transmembrane region" description="Helical" evidence="19">
    <location>
        <begin position="281"/>
        <end position="300"/>
    </location>
</feature>
<dbReference type="RefSeq" id="YP_010046003.1">
    <property type="nucleotide sequence ID" value="NC_054303.1"/>
</dbReference>
<accession>A0A7U3SL76</accession>
<evidence type="ECO:0000256" key="15">
    <source>
        <dbReference type="ARBA" id="ARBA00023128"/>
    </source>
</evidence>
<feature type="transmembrane region" description="Helical" evidence="19">
    <location>
        <begin position="346"/>
        <end position="363"/>
    </location>
</feature>
<evidence type="ECO:0000256" key="17">
    <source>
        <dbReference type="PIRSR" id="PIRSR038885-1"/>
    </source>
</evidence>
<dbReference type="SUPFAM" id="SSF81342">
    <property type="entry name" value="Transmembrane di-heme cytochromes"/>
    <property type="match status" value="1"/>
</dbReference>
<evidence type="ECO:0000259" key="20">
    <source>
        <dbReference type="PROSITE" id="PS51002"/>
    </source>
</evidence>
<comment type="subcellular location">
    <subcellularLocation>
        <location evidence="2">Mitochondrion inner membrane</location>
        <topology evidence="2">Multi-pass membrane protein</topology>
    </subcellularLocation>
</comment>
<feature type="transmembrane region" description="Helical" evidence="19">
    <location>
        <begin position="216"/>
        <end position="234"/>
    </location>
</feature>
<dbReference type="PROSITE" id="PS51002">
    <property type="entry name" value="CYTB_NTER"/>
    <property type="match status" value="1"/>
</dbReference>
<dbReference type="SUPFAM" id="SSF81648">
    <property type="entry name" value="a domain/subunit of cytochrome bc1 complex (Ubiquinol-cytochrome c reductase)"/>
    <property type="match status" value="1"/>
</dbReference>
<evidence type="ECO:0000256" key="14">
    <source>
        <dbReference type="ARBA" id="ARBA00023075"/>
    </source>
</evidence>
<evidence type="ECO:0000256" key="12">
    <source>
        <dbReference type="ARBA" id="ARBA00022989"/>
    </source>
</evidence>
<dbReference type="CTD" id="4519"/>
<dbReference type="InterPro" id="IPR048259">
    <property type="entry name" value="Cytochrome_b_N_euk/bac"/>
</dbReference>
<comment type="similarity">
    <text evidence="19">Belongs to the cytochrome b family.</text>
</comment>
<dbReference type="Pfam" id="PF00032">
    <property type="entry name" value="Cytochrom_B_C"/>
    <property type="match status" value="1"/>
</dbReference>
<evidence type="ECO:0000256" key="11">
    <source>
        <dbReference type="ARBA" id="ARBA00022982"/>
    </source>
</evidence>
<dbReference type="PIRSF" id="PIRSF038885">
    <property type="entry name" value="COB"/>
    <property type="match status" value="1"/>
</dbReference>
<dbReference type="GO" id="GO:0008121">
    <property type="term" value="F:quinol-cytochrome-c reductase activity"/>
    <property type="evidence" value="ECO:0007669"/>
    <property type="project" value="InterPro"/>
</dbReference>
<keyword evidence="13 18" id="KW-0408">Iron</keyword>
<dbReference type="PROSITE" id="PS51003">
    <property type="entry name" value="CYTB_CTER"/>
    <property type="match status" value="1"/>
</dbReference>
<evidence type="ECO:0000256" key="18">
    <source>
        <dbReference type="PIRSR" id="PIRSR038885-2"/>
    </source>
</evidence>
<evidence type="ECO:0000256" key="7">
    <source>
        <dbReference type="ARBA" id="ARBA00022660"/>
    </source>
</evidence>
<evidence type="ECO:0000256" key="6">
    <source>
        <dbReference type="ARBA" id="ARBA00022617"/>
    </source>
</evidence>
<geneLocation type="mitochondrion" evidence="22"/>
<dbReference type="InterPro" id="IPR027387">
    <property type="entry name" value="Cytb/b6-like_sf"/>
</dbReference>
<evidence type="ECO:0000256" key="10">
    <source>
        <dbReference type="ARBA" id="ARBA00022792"/>
    </source>
</evidence>
<dbReference type="InterPro" id="IPR005798">
    <property type="entry name" value="Cyt_b/b6_C"/>
</dbReference>
<keyword evidence="8 19" id="KW-0812">Transmembrane</keyword>
<name>A0A7U3SL76_9ACAR</name>
<feature type="transmembrane region" description="Helical" evidence="19">
    <location>
        <begin position="172"/>
        <end position="195"/>
    </location>
</feature>
<evidence type="ECO:0000256" key="2">
    <source>
        <dbReference type="ARBA" id="ARBA00004448"/>
    </source>
</evidence>
<dbReference type="InterPro" id="IPR036150">
    <property type="entry name" value="Cyt_b/b6_C_sf"/>
</dbReference>
<comment type="subunit">
    <text evidence="3">The main subunits of complex b-c1 are: cytochrome b, cytochrome c1 and the Rieske protein.</text>
</comment>
<keyword evidence="12 19" id="KW-1133">Transmembrane helix</keyword>
<comment type="cofactor">
    <cofactor evidence="18">
        <name>heme</name>
        <dbReference type="ChEBI" id="CHEBI:30413"/>
    </cofactor>
    <text evidence="18">Binds 2 heme groups non-covalently.</text>
</comment>
<keyword evidence="10" id="KW-0999">Mitochondrion inner membrane</keyword>
<feature type="binding site" description="axial binding residue" evidence="18">
    <location>
        <position position="91"/>
    </location>
    <ligand>
        <name>heme b</name>
        <dbReference type="ChEBI" id="CHEBI:60344"/>
        <label>b566</label>
    </ligand>
    <ligandPart>
        <name>Fe</name>
        <dbReference type="ChEBI" id="CHEBI:18248"/>
    </ligandPart>
</feature>
<feature type="transmembrane region" description="Helical" evidence="19">
    <location>
        <begin position="139"/>
        <end position="160"/>
    </location>
</feature>
<evidence type="ECO:0000256" key="16">
    <source>
        <dbReference type="ARBA" id="ARBA00023136"/>
    </source>
</evidence>
<dbReference type="GO" id="GO:0045275">
    <property type="term" value="C:respiratory chain complex III"/>
    <property type="evidence" value="ECO:0007669"/>
    <property type="project" value="InterPro"/>
</dbReference>
<evidence type="ECO:0000256" key="4">
    <source>
        <dbReference type="ARBA" id="ARBA00013531"/>
    </source>
</evidence>
<evidence type="ECO:0000259" key="21">
    <source>
        <dbReference type="PROSITE" id="PS51003"/>
    </source>
</evidence>
<dbReference type="PANTHER" id="PTHR19271:SF16">
    <property type="entry name" value="CYTOCHROME B"/>
    <property type="match status" value="1"/>
</dbReference>
<keyword evidence="16 19" id="KW-0472">Membrane</keyword>
<keyword evidence="15 19" id="KW-0496">Mitochondrion</keyword>
<dbReference type="GO" id="GO:0016491">
    <property type="term" value="F:oxidoreductase activity"/>
    <property type="evidence" value="ECO:0007669"/>
    <property type="project" value="UniProtKB-UniRule"/>
</dbReference>
<dbReference type="InterPro" id="IPR030689">
    <property type="entry name" value="Cytochrome_b"/>
</dbReference>
<feature type="transmembrane region" description="Helical" evidence="19">
    <location>
        <begin position="71"/>
        <end position="94"/>
    </location>
</feature>
<dbReference type="GO" id="GO:0005743">
    <property type="term" value="C:mitochondrial inner membrane"/>
    <property type="evidence" value="ECO:0007669"/>
    <property type="project" value="UniProtKB-SubCell"/>
</dbReference>
<dbReference type="Pfam" id="PF00033">
    <property type="entry name" value="Cytochrome_B"/>
    <property type="match status" value="1"/>
</dbReference>
<dbReference type="GeneID" id="63655429"/>
<dbReference type="AlphaFoldDB" id="A0A7U3SL76"/>
<feature type="binding site" description="axial binding residue" evidence="18">
    <location>
        <position position="77"/>
    </location>
    <ligand>
        <name>heme b</name>
        <dbReference type="ChEBI" id="CHEBI:60344"/>
        <label>b562</label>
    </ligand>
    <ligandPart>
        <name>Fe</name>
        <dbReference type="ChEBI" id="CHEBI:18248"/>
    </ligandPart>
</feature>
<dbReference type="GO" id="GO:0006122">
    <property type="term" value="P:mitochondrial electron transport, ubiquinol to cytochrome c"/>
    <property type="evidence" value="ECO:0007669"/>
    <property type="project" value="TreeGrafter"/>
</dbReference>
<feature type="transmembrane region" description="Helical" evidence="19">
    <location>
        <begin position="106"/>
        <end position="127"/>
    </location>
</feature>
<gene>
    <name evidence="22" type="primary">CYTB</name>
</gene>
<feature type="transmembrane region" description="Helical" evidence="19">
    <location>
        <begin position="23"/>
        <end position="50"/>
    </location>
</feature>
<evidence type="ECO:0000256" key="1">
    <source>
        <dbReference type="ARBA" id="ARBA00002566"/>
    </source>
</evidence>
<dbReference type="EMBL" id="MW044618">
    <property type="protein sequence ID" value="QPG86049.1"/>
    <property type="molecule type" value="Genomic_DNA"/>
</dbReference>
<evidence type="ECO:0000313" key="22">
    <source>
        <dbReference type="EMBL" id="QPG86049.1"/>
    </source>
</evidence>
<proteinExistence type="inferred from homology"/>
<keyword evidence="7 19" id="KW-0679">Respiratory chain</keyword>
<reference evidence="22" key="1">
    <citation type="submission" date="2020-09" db="EMBL/GenBank/DDBJ databases">
        <authorList>
            <person name="Ma X.X."/>
            <person name="Chang Q.C."/>
            <person name="Wang C.R."/>
        </authorList>
    </citation>
    <scope>NUCLEOTIDE SEQUENCE</scope>
</reference>
<dbReference type="PANTHER" id="PTHR19271">
    <property type="entry name" value="CYTOCHROME B"/>
    <property type="match status" value="1"/>
</dbReference>
<protein>
    <recommendedName>
        <fullName evidence="4 19">Cytochrome b</fullName>
    </recommendedName>
</protein>
<dbReference type="InterPro" id="IPR005797">
    <property type="entry name" value="Cyt_b/b6_N"/>
</dbReference>
<keyword evidence="6 18" id="KW-0349">Heme</keyword>
<feature type="binding site" description="axial binding residue" evidence="18">
    <location>
        <position position="190"/>
    </location>
    <ligand>
        <name>heme b</name>
        <dbReference type="ChEBI" id="CHEBI:60344"/>
        <label>b566</label>
    </ligand>
    <ligandPart>
        <name>Fe</name>
        <dbReference type="ChEBI" id="CHEBI:18248"/>
    </ligandPart>
</feature>
<feature type="domain" description="Cytochrome b/b6 N-terminal region profile" evidence="20">
    <location>
        <begin position="1"/>
        <end position="203"/>
    </location>
</feature>
<comment type="cofactor">
    <cofactor evidence="19">
        <name>heme b</name>
        <dbReference type="ChEBI" id="CHEBI:60344"/>
    </cofactor>
    <text evidence="19">Binds 2 heme groups non-covalently.</text>
</comment>
<feature type="binding site" description="axial binding residue" evidence="18">
    <location>
        <position position="176"/>
    </location>
    <ligand>
        <name>heme b</name>
        <dbReference type="ChEBI" id="CHEBI:60344"/>
        <label>b562</label>
    </ligand>
    <ligandPart>
        <name>Fe</name>
        <dbReference type="ChEBI" id="CHEBI:18248"/>
    </ligandPart>
</feature>
<feature type="transmembrane region" description="Helical" evidence="19">
    <location>
        <begin position="312"/>
        <end position="334"/>
    </location>
</feature>
<evidence type="ECO:0000256" key="5">
    <source>
        <dbReference type="ARBA" id="ARBA00022448"/>
    </source>
</evidence>
<comment type="function">
    <text evidence="1 19">Component of the ubiquinol-cytochrome c reductase complex (complex III or cytochrome b-c1 complex) that is part of the mitochondrial respiratory chain. The b-c1 complex mediates electron transfer from ubiquinol to cytochrome c. Contributes to the generation of a proton gradient across the mitochondrial membrane that is then used for ATP synthesis.</text>
</comment>
<evidence type="ECO:0000256" key="19">
    <source>
        <dbReference type="RuleBase" id="RU362117"/>
    </source>
</evidence>
<evidence type="ECO:0000256" key="8">
    <source>
        <dbReference type="ARBA" id="ARBA00022692"/>
    </source>
</evidence>
<keyword evidence="9 18" id="KW-0479">Metal-binding</keyword>
<feature type="binding site" evidence="17">
    <location>
        <position position="195"/>
    </location>
    <ligand>
        <name>a ubiquinone</name>
        <dbReference type="ChEBI" id="CHEBI:16389"/>
    </ligand>
</feature>
<feature type="domain" description="Cytochrome b/b6 C-terminal region profile" evidence="21">
    <location>
        <begin position="203"/>
        <end position="365"/>
    </location>
</feature>
<keyword evidence="14" id="KW-0830">Ubiquinone</keyword>
<dbReference type="CDD" id="cd00284">
    <property type="entry name" value="Cytochrome_b_N"/>
    <property type="match status" value="1"/>
</dbReference>